<protein>
    <submittedName>
        <fullName evidence="2">Uncharacterized protein</fullName>
    </submittedName>
</protein>
<sequence>MTPYLTRKRTSSNTEKQNKEKAPFSKVVPKIEHVANEESKVKGSTNPKSSTKTKTTRDKKNNESFLQSVAKRGTRSKKLLEDFNDKVKQTKVTAVNNTSMIKQTSKDRKRKIIRKTSKNISNSKQMSLKESFLNQSKRVLRPRKPIKSSESELTKKLNDNAKKLPVYGCVSPDSHTDSGSEVYEFKFDVNDSTERLKRKRKKKNIVKKTVNRKKRNFPVKPTLQEQKVSTKKLATNEIVENKGTDVICSEYENKNTTKLSNKRKNSVDSLNENRNCAKVVDEYENCVQPVNENENSVQPCEKQNLGLENNLTENLKTDVQLNKQLKDRESTIKEETVNNTVAVPTIISVEDLSDKKISIMDTSQVSNSDNLEPIMSTNILNNKLSVQQKNALNYSLFEKSLSPIMKKTENLQTNSPWRVSPLLTFSQVKNVFQSTPQNNEYNITNKRFGQPLINGPRPLGSTTKIRSISQKNNENVSPEKWTIANTPKKKNSFISRKFGTEITNIDHSLQSKLSVEQTNDWVPIEIEHISSNVPVTNTVTSNTNNALQFHGNKNKKNNALSPIKSPKKKTIEMSSQIHQKDISNIQFDEQKENFDPQPGPSGLQSYKVSSEQMGLRQSNLNNFLNIPEIPQSITIRTRHGIFDDPKPKSITSKSIKKLNEPKTELKNAFGFTDDNSDQEVCILDHGIKDDGEQKTVESNVALHNVKPTARLSVGEIKNKLLAKKSEDDIHNKENIITEKKEVNKLFNKERNKQKIDVTNFSDTFDILSEAGETSVASVSDVPLFADLEPSHFREPPRHSYKRKRAVRFSFSEEEEDEEEEKRMTEHETKQKNTNKLKKRQEKRLKEWIQDINRTFSEIDKHELVIE</sequence>
<feature type="region of interest" description="Disordered" evidence="1">
    <location>
        <begin position="810"/>
        <end position="840"/>
    </location>
</feature>
<reference evidence="2 3" key="1">
    <citation type="submission" date="2024-08" db="EMBL/GenBank/DDBJ databases">
        <authorList>
            <person name="Will J Nash"/>
            <person name="Angela Man"/>
            <person name="Seanna McTaggart"/>
            <person name="Kendall Baker"/>
            <person name="Tom Barker"/>
            <person name="Leah Catchpole"/>
            <person name="Alex Durrant"/>
            <person name="Karim Gharbi"/>
            <person name="Naomi Irish"/>
            <person name="Gemy Kaithakottil"/>
            <person name="Debby Ku"/>
            <person name="Aaliyah Providence"/>
            <person name="Felix Shaw"/>
            <person name="David Swarbreck"/>
            <person name="Chris Watkins"/>
            <person name="Ann M. McCartney"/>
            <person name="Giulio Formenti"/>
            <person name="Alice Mouton"/>
            <person name="Noel Vella"/>
            <person name="Bjorn M von Reumont"/>
            <person name="Adriana Vella"/>
            <person name="Wilfried Haerty"/>
        </authorList>
    </citation>
    <scope>NUCLEOTIDE SEQUENCE [LARGE SCALE GENOMIC DNA]</scope>
</reference>
<dbReference type="EMBL" id="CAXAJV020001300">
    <property type="protein sequence ID" value="CAL7949640.1"/>
    <property type="molecule type" value="Genomic_DNA"/>
</dbReference>
<proteinExistence type="predicted"/>
<feature type="compositionally biased region" description="Basic and acidic residues" evidence="1">
    <location>
        <begin position="820"/>
        <end position="830"/>
    </location>
</feature>
<organism evidence="2 3">
    <name type="scientific">Xylocopa violacea</name>
    <name type="common">Violet carpenter bee</name>
    <name type="synonym">Apis violacea</name>
    <dbReference type="NCBI Taxonomy" id="135666"/>
    <lineage>
        <taxon>Eukaryota</taxon>
        <taxon>Metazoa</taxon>
        <taxon>Ecdysozoa</taxon>
        <taxon>Arthropoda</taxon>
        <taxon>Hexapoda</taxon>
        <taxon>Insecta</taxon>
        <taxon>Pterygota</taxon>
        <taxon>Neoptera</taxon>
        <taxon>Endopterygota</taxon>
        <taxon>Hymenoptera</taxon>
        <taxon>Apocrita</taxon>
        <taxon>Aculeata</taxon>
        <taxon>Apoidea</taxon>
        <taxon>Anthophila</taxon>
        <taxon>Apidae</taxon>
        <taxon>Xylocopa</taxon>
        <taxon>Xylocopa</taxon>
    </lineage>
</organism>
<accession>A0ABP1P8Q1</accession>
<keyword evidence="3" id="KW-1185">Reference proteome</keyword>
<feature type="compositionally biased region" description="Low complexity" evidence="1">
    <location>
        <begin position="44"/>
        <end position="53"/>
    </location>
</feature>
<dbReference type="Proteomes" id="UP001642520">
    <property type="component" value="Unassembled WGS sequence"/>
</dbReference>
<feature type="region of interest" description="Disordered" evidence="1">
    <location>
        <begin position="1"/>
        <end position="82"/>
    </location>
</feature>
<evidence type="ECO:0000313" key="3">
    <source>
        <dbReference type="Proteomes" id="UP001642520"/>
    </source>
</evidence>
<evidence type="ECO:0000313" key="2">
    <source>
        <dbReference type="EMBL" id="CAL7949640.1"/>
    </source>
</evidence>
<feature type="compositionally biased region" description="Basic and acidic residues" evidence="1">
    <location>
        <begin position="16"/>
        <end position="41"/>
    </location>
</feature>
<comment type="caution">
    <text evidence="2">The sequence shown here is derived from an EMBL/GenBank/DDBJ whole genome shotgun (WGS) entry which is preliminary data.</text>
</comment>
<gene>
    <name evidence="2" type="ORF">XYLVIOL_LOCUS9515</name>
</gene>
<name>A0ABP1P8Q1_XYLVO</name>
<feature type="compositionally biased region" description="Basic residues" evidence="1">
    <location>
        <begin position="1"/>
        <end position="10"/>
    </location>
</feature>
<evidence type="ECO:0000256" key="1">
    <source>
        <dbReference type="SAM" id="MobiDB-lite"/>
    </source>
</evidence>